<accession>A8F2Y1</accession>
<dbReference type="InterPro" id="IPR001917">
    <property type="entry name" value="Aminotrans_II_pyridoxalP_BS"/>
</dbReference>
<dbReference type="GO" id="GO:0003870">
    <property type="term" value="F:5-aminolevulinate synthase activity"/>
    <property type="evidence" value="ECO:0007669"/>
    <property type="project" value="UniProtKB-EC"/>
</dbReference>
<gene>
    <name evidence="18" type="primary">hemA</name>
    <name evidence="18" type="ordered locus">RMA_1326</name>
</gene>
<dbReference type="EC" id="2.3.1.37" evidence="5 16"/>
<evidence type="ECO:0000256" key="14">
    <source>
        <dbReference type="ARBA" id="ARBA00047654"/>
    </source>
</evidence>
<dbReference type="UniPathway" id="UPA00251">
    <property type="reaction ID" value="UER00375"/>
</dbReference>
<keyword evidence="7 16" id="KW-0808">Transferase</keyword>
<evidence type="ECO:0000256" key="6">
    <source>
        <dbReference type="ARBA" id="ARBA00017999"/>
    </source>
</evidence>
<keyword evidence="9 16" id="KW-0350">Heme biosynthesis</keyword>
<dbReference type="SUPFAM" id="SSF53383">
    <property type="entry name" value="PLP-dependent transferases"/>
    <property type="match status" value="1"/>
</dbReference>
<dbReference type="Gene3D" id="3.40.640.10">
    <property type="entry name" value="Type I PLP-dependent aspartate aminotransferase-like (Major domain)"/>
    <property type="match status" value="1"/>
</dbReference>
<feature type="domain" description="Aminotransferase class I/classII large" evidence="17">
    <location>
        <begin position="59"/>
        <end position="402"/>
    </location>
</feature>
<evidence type="ECO:0000256" key="3">
    <source>
        <dbReference type="ARBA" id="ARBA00008392"/>
    </source>
</evidence>
<dbReference type="PANTHER" id="PTHR13693">
    <property type="entry name" value="CLASS II AMINOTRANSFERASE/8-AMINO-7-OXONONANOATE SYNTHASE"/>
    <property type="match status" value="1"/>
</dbReference>
<evidence type="ECO:0000313" key="19">
    <source>
        <dbReference type="Proteomes" id="UP000001311"/>
    </source>
</evidence>
<name>A8F2Y1_RICM5</name>
<dbReference type="GO" id="GO:0030170">
    <property type="term" value="F:pyridoxal phosphate binding"/>
    <property type="evidence" value="ECO:0007669"/>
    <property type="project" value="UniProtKB-UniRule"/>
</dbReference>
<dbReference type="CDD" id="cd06454">
    <property type="entry name" value="KBL_like"/>
    <property type="match status" value="1"/>
</dbReference>
<dbReference type="NCBIfam" id="TIGR01821">
    <property type="entry name" value="5aminolev_synth"/>
    <property type="match status" value="1"/>
</dbReference>
<proteinExistence type="inferred from homology"/>
<keyword evidence="19" id="KW-1185">Reference proteome</keyword>
<protein>
    <recommendedName>
        <fullName evidence="6 16">5-aminolevulinate synthase</fullName>
        <ecNumber evidence="5 16">2.3.1.37</ecNumber>
    </recommendedName>
    <alternativeName>
        <fullName evidence="11 16">5-aminolevulinic acid synthase</fullName>
    </alternativeName>
    <alternativeName>
        <fullName evidence="12 16">Delta-ALA synthase</fullName>
    </alternativeName>
    <alternativeName>
        <fullName evidence="13 16">Delta-aminolevulinate synthase</fullName>
    </alternativeName>
</protein>
<comment type="subunit">
    <text evidence="4">Homodimer.</text>
</comment>
<dbReference type="Pfam" id="PF00155">
    <property type="entry name" value="Aminotran_1_2"/>
    <property type="match status" value="1"/>
</dbReference>
<dbReference type="Proteomes" id="UP000001311">
    <property type="component" value="Chromosome"/>
</dbReference>
<evidence type="ECO:0000256" key="4">
    <source>
        <dbReference type="ARBA" id="ARBA00011738"/>
    </source>
</evidence>
<evidence type="ECO:0000256" key="5">
    <source>
        <dbReference type="ARBA" id="ARBA00013257"/>
    </source>
</evidence>
<dbReference type="InterPro" id="IPR015424">
    <property type="entry name" value="PyrdxlP-dep_Trfase"/>
</dbReference>
<keyword evidence="8 15" id="KW-0663">Pyridoxal phosphate</keyword>
<dbReference type="InterPro" id="IPR004839">
    <property type="entry name" value="Aminotransferase_I/II_large"/>
</dbReference>
<evidence type="ECO:0000256" key="12">
    <source>
        <dbReference type="ARBA" id="ARBA00031945"/>
    </source>
</evidence>
<evidence type="ECO:0000256" key="13">
    <source>
        <dbReference type="ARBA" id="ARBA00032773"/>
    </source>
</evidence>
<comment type="similarity">
    <text evidence="3 15">Belongs to the class-II pyridoxal-phosphate-dependent aminotransferase family.</text>
</comment>
<comment type="cofactor">
    <cofactor evidence="1 15">
        <name>pyridoxal 5'-phosphate</name>
        <dbReference type="ChEBI" id="CHEBI:597326"/>
    </cofactor>
</comment>
<dbReference type="PROSITE" id="PS00599">
    <property type="entry name" value="AA_TRANSFER_CLASS_2"/>
    <property type="match status" value="1"/>
</dbReference>
<evidence type="ECO:0000256" key="10">
    <source>
        <dbReference type="ARBA" id="ARBA00023315"/>
    </source>
</evidence>
<evidence type="ECO:0000256" key="8">
    <source>
        <dbReference type="ARBA" id="ARBA00022898"/>
    </source>
</evidence>
<dbReference type="InterPro" id="IPR015421">
    <property type="entry name" value="PyrdxlP-dep_Trfase_major"/>
</dbReference>
<dbReference type="HOGENOM" id="CLU_015846_11_1_5"/>
<dbReference type="GO" id="GO:0006782">
    <property type="term" value="P:protoporphyrinogen IX biosynthetic process"/>
    <property type="evidence" value="ECO:0007669"/>
    <property type="project" value="UniProtKB-UniRule"/>
</dbReference>
<sequence>MINKMDSRLRGNEIEKMSYYDTIFSKHIDKIKSEGRYREFKTLKRQADNFPFAEHANKQIVMWCINDYLGMSKHAKVMQASIDALLKYGVGSGGTRNIGGNNIAILELEKELANLHKKQAALVFTSGFVANDTTLASLAKIMPDIVFFSDELNHASIIAGITSSRAEKYIYRHLDVKHLEELLQSVDINRPNRPKIIVFESAYSMDGFFSPIKDIINLAKKYNALTFIDEVHTVGLYGKQGSGIAELLNCSDQIDIIQGTLAKAYGTIGGYITSNHNLVDAIRLTAPGFIFTTSLPPVISTAATHSIRHLKESNAERIKHQEVVTKLKNSFERFNIPYLKNESHIVPIIIGDPIKAAKASNMLLNEYGIYVQHINFPTVPRGTERLRIIPTPAHTDKMINDLSVALVQIFAELDIELSSAKELNEEVRLNLIA</sequence>
<evidence type="ECO:0000256" key="15">
    <source>
        <dbReference type="RuleBase" id="RU003693"/>
    </source>
</evidence>
<comment type="pathway">
    <text evidence="2 16">Porphyrin-containing compound metabolism; protoporphyrin-IX biosynthesis; 5-aminolevulinate from glycine: step 1/1.</text>
</comment>
<evidence type="ECO:0000256" key="16">
    <source>
        <dbReference type="RuleBase" id="RU910713"/>
    </source>
</evidence>
<keyword evidence="10 16" id="KW-0012">Acyltransferase</keyword>
<evidence type="ECO:0000256" key="9">
    <source>
        <dbReference type="ARBA" id="ARBA00023133"/>
    </source>
</evidence>
<dbReference type="InterPro" id="IPR015422">
    <property type="entry name" value="PyrdxlP-dep_Trfase_small"/>
</dbReference>
<evidence type="ECO:0000259" key="17">
    <source>
        <dbReference type="Pfam" id="PF00155"/>
    </source>
</evidence>
<dbReference type="EMBL" id="CP000683">
    <property type="protein sequence ID" value="ABV85267.1"/>
    <property type="molecule type" value="Genomic_DNA"/>
</dbReference>
<evidence type="ECO:0000256" key="2">
    <source>
        <dbReference type="ARBA" id="ARBA00005029"/>
    </source>
</evidence>
<organism evidence="18 19">
    <name type="scientific">Rickettsia massiliae (strain Mtu5)</name>
    <dbReference type="NCBI Taxonomy" id="416276"/>
    <lineage>
        <taxon>Bacteria</taxon>
        <taxon>Pseudomonadati</taxon>
        <taxon>Pseudomonadota</taxon>
        <taxon>Alphaproteobacteria</taxon>
        <taxon>Rickettsiales</taxon>
        <taxon>Rickettsiaceae</taxon>
        <taxon>Rickettsieae</taxon>
        <taxon>Rickettsia</taxon>
        <taxon>spotted fever group</taxon>
    </lineage>
</organism>
<dbReference type="PANTHER" id="PTHR13693:SF102">
    <property type="entry name" value="2-AMINO-3-KETOBUTYRATE COENZYME A LIGASE, MITOCHONDRIAL"/>
    <property type="match status" value="1"/>
</dbReference>
<dbReference type="KEGG" id="rms:RMA_1326"/>
<dbReference type="Gene3D" id="3.90.1150.10">
    <property type="entry name" value="Aspartate Aminotransferase, domain 1"/>
    <property type="match status" value="1"/>
</dbReference>
<evidence type="ECO:0000313" key="18">
    <source>
        <dbReference type="EMBL" id="ABV85267.1"/>
    </source>
</evidence>
<reference evidence="18 19" key="1">
    <citation type="journal article" date="2007" name="Genome Res.">
        <title>Lateral gene transfer between obligate intracellular bacteria: evidence from the Rickettsia massiliae genome.</title>
        <authorList>
            <person name="Blanc G."/>
            <person name="Ogata H."/>
            <person name="Robert C."/>
            <person name="Audic S."/>
            <person name="Claverie J.-M."/>
            <person name="Raoult D."/>
        </authorList>
    </citation>
    <scope>NUCLEOTIDE SEQUENCE [LARGE SCALE GENOMIC DNA]</scope>
    <source>
        <strain evidence="19">Mtu5</strain>
    </source>
</reference>
<dbReference type="InterPro" id="IPR050087">
    <property type="entry name" value="AON_synthase_class-II"/>
</dbReference>
<evidence type="ECO:0000256" key="11">
    <source>
        <dbReference type="ARBA" id="ARBA00031691"/>
    </source>
</evidence>
<evidence type="ECO:0000256" key="7">
    <source>
        <dbReference type="ARBA" id="ARBA00022679"/>
    </source>
</evidence>
<dbReference type="AlphaFoldDB" id="A8F2Y1"/>
<dbReference type="InterPro" id="IPR010961">
    <property type="entry name" value="4pyrrol_synth_NH2levulA_synth"/>
</dbReference>
<dbReference type="FunFam" id="3.40.640.10:FF:000006">
    <property type="entry name" value="5-aminolevulinate synthase, mitochondrial"/>
    <property type="match status" value="1"/>
</dbReference>
<evidence type="ECO:0000256" key="1">
    <source>
        <dbReference type="ARBA" id="ARBA00001933"/>
    </source>
</evidence>
<comment type="catalytic activity">
    <reaction evidence="14 16">
        <text>succinyl-CoA + glycine + H(+) = 5-aminolevulinate + CO2 + CoA</text>
        <dbReference type="Rhea" id="RHEA:12921"/>
        <dbReference type="ChEBI" id="CHEBI:15378"/>
        <dbReference type="ChEBI" id="CHEBI:16526"/>
        <dbReference type="ChEBI" id="CHEBI:57287"/>
        <dbReference type="ChEBI" id="CHEBI:57292"/>
        <dbReference type="ChEBI" id="CHEBI:57305"/>
        <dbReference type="ChEBI" id="CHEBI:356416"/>
        <dbReference type="EC" id="2.3.1.37"/>
    </reaction>
</comment>